<dbReference type="EMBL" id="BMAV01017379">
    <property type="protein sequence ID" value="GFY68998.1"/>
    <property type="molecule type" value="Genomic_DNA"/>
</dbReference>
<comment type="caution">
    <text evidence="1">The sequence shown here is derived from an EMBL/GenBank/DDBJ whole genome shotgun (WGS) entry which is preliminary data.</text>
</comment>
<organism evidence="1 2">
    <name type="scientific">Trichonephila inaurata madagascariensis</name>
    <dbReference type="NCBI Taxonomy" id="2747483"/>
    <lineage>
        <taxon>Eukaryota</taxon>
        <taxon>Metazoa</taxon>
        <taxon>Ecdysozoa</taxon>
        <taxon>Arthropoda</taxon>
        <taxon>Chelicerata</taxon>
        <taxon>Arachnida</taxon>
        <taxon>Araneae</taxon>
        <taxon>Araneomorphae</taxon>
        <taxon>Entelegynae</taxon>
        <taxon>Araneoidea</taxon>
        <taxon>Nephilidae</taxon>
        <taxon>Trichonephila</taxon>
        <taxon>Trichonephila inaurata</taxon>
    </lineage>
</organism>
<dbReference type="Proteomes" id="UP000886998">
    <property type="component" value="Unassembled WGS sequence"/>
</dbReference>
<evidence type="ECO:0000313" key="2">
    <source>
        <dbReference type="Proteomes" id="UP000886998"/>
    </source>
</evidence>
<gene>
    <name evidence="1" type="ORF">TNIN_33821</name>
</gene>
<accession>A0A8X6YE39</accession>
<protein>
    <submittedName>
        <fullName evidence="1">Uncharacterized protein</fullName>
    </submittedName>
</protein>
<evidence type="ECO:0000313" key="1">
    <source>
        <dbReference type="EMBL" id="GFY68998.1"/>
    </source>
</evidence>
<proteinExistence type="predicted"/>
<sequence length="111" mass="12577">MKNQTTILDVLPLILQYLKQNSGVNLQRLSRRSIDDSANSVRVAFPSIRGRPLYFHPSLANLRSPILPKSLDPSRYQDLETLPLFLFSCVCLVLEAQISKNFLPDEGGYSR</sequence>
<dbReference type="AlphaFoldDB" id="A0A8X6YE39"/>
<keyword evidence="2" id="KW-1185">Reference proteome</keyword>
<reference evidence="1" key="1">
    <citation type="submission" date="2020-08" db="EMBL/GenBank/DDBJ databases">
        <title>Multicomponent nature underlies the extraordinary mechanical properties of spider dragline silk.</title>
        <authorList>
            <person name="Kono N."/>
            <person name="Nakamura H."/>
            <person name="Mori M."/>
            <person name="Yoshida Y."/>
            <person name="Ohtoshi R."/>
            <person name="Malay A.D."/>
            <person name="Moran D.A.P."/>
            <person name="Tomita M."/>
            <person name="Numata K."/>
            <person name="Arakawa K."/>
        </authorList>
    </citation>
    <scope>NUCLEOTIDE SEQUENCE</scope>
</reference>
<name>A0A8X6YE39_9ARAC</name>